<feature type="domain" description="PEP-utilising enzyme mobile" evidence="1">
    <location>
        <begin position="423"/>
        <end position="493"/>
    </location>
</feature>
<dbReference type="PANTHER" id="PTHR43615">
    <property type="entry name" value="PHOSPHOENOLPYRUVATE SYNTHASE-RELATED"/>
    <property type="match status" value="1"/>
</dbReference>
<dbReference type="InterPro" id="IPR051549">
    <property type="entry name" value="PEP_Utilizing_Enz"/>
</dbReference>
<reference evidence="2 3" key="1">
    <citation type="submission" date="2014-12" db="EMBL/GenBank/DDBJ databases">
        <title>Frankia sp. BMG5.1 draft genome.</title>
        <authorList>
            <person name="Gtari M."/>
            <person name="Ghodhbane-Gtari F."/>
            <person name="Nouioui I."/>
            <person name="Ktari A."/>
            <person name="Hezbri K."/>
            <person name="Mimouni W."/>
            <person name="Sbissi I."/>
            <person name="Ayari A."/>
            <person name="Yamanaka T."/>
            <person name="Normand P."/>
            <person name="Tisa L.S."/>
            <person name="Boudabous A."/>
        </authorList>
    </citation>
    <scope>NUCLEOTIDE SEQUENCE [LARGE SCALE GENOMIC DNA]</scope>
    <source>
        <strain evidence="2 3">BMG5.1</strain>
    </source>
</reference>
<protein>
    <submittedName>
        <fullName evidence="2">PEP-utilizing protein mobile subunit</fullName>
    </submittedName>
</protein>
<dbReference type="SUPFAM" id="SSF52009">
    <property type="entry name" value="Phosphohistidine domain"/>
    <property type="match status" value="1"/>
</dbReference>
<gene>
    <name evidence="2" type="ORF">FrCorBMG51_20615</name>
</gene>
<dbReference type="Gene3D" id="3.50.30.10">
    <property type="entry name" value="Phosphohistidine domain"/>
    <property type="match status" value="1"/>
</dbReference>
<comment type="caution">
    <text evidence="2">The sequence shown here is derived from an EMBL/GenBank/DDBJ whole genome shotgun (WGS) entry which is preliminary data.</text>
</comment>
<accession>A0ABR5F015</accession>
<evidence type="ECO:0000313" key="2">
    <source>
        <dbReference type="EMBL" id="KLL10057.1"/>
    </source>
</evidence>
<dbReference type="InterPro" id="IPR008279">
    <property type="entry name" value="PEP-util_enz_mobile_dom"/>
</dbReference>
<dbReference type="Pfam" id="PF00391">
    <property type="entry name" value="PEP-utilizers"/>
    <property type="match status" value="1"/>
</dbReference>
<dbReference type="Proteomes" id="UP000035425">
    <property type="component" value="Unassembled WGS sequence"/>
</dbReference>
<evidence type="ECO:0000313" key="3">
    <source>
        <dbReference type="Proteomes" id="UP000035425"/>
    </source>
</evidence>
<dbReference type="EMBL" id="JWIO01000045">
    <property type="protein sequence ID" value="KLL10057.1"/>
    <property type="molecule type" value="Genomic_DNA"/>
</dbReference>
<dbReference type="InterPro" id="IPR036637">
    <property type="entry name" value="Phosphohistidine_dom_sf"/>
</dbReference>
<evidence type="ECO:0000259" key="1">
    <source>
        <dbReference type="Pfam" id="PF00391"/>
    </source>
</evidence>
<sequence>MTPLGWSIWGPGTELAVRNAFVAMGSLPPKLAVIPHDTSERFISIFYGRVAGRINFLCEMGDRLPGSSAEIIAGQMLGEVPPEITSRRDLSRLPAIAHRLPVQMMTIRKTVVAGTASTFGWWTDRLRTVDTLDLTGAQRMLGEAYDKFVAMVSLQARGFFIGVQGIYDQLLSLIFASDLPADSANAIMAGQGSHAETEIIVDLWDLGRGRITLETFLTRHGYHGPLEGEVSGRVWREDPTPVIRMAAQYADRPESENPTATAERRMAERLEAETLLLSKLPAHKRPGAKLVLRLAVSRIPLRGIGKAAFLQSLDVARASARRMGVLLTDAGVLSDPEDVFMFTREELGAGLGSDAKQIAATRQELRAELQTLDIPSSWKGNPTPFAVGRPAEDDATVTGIGASGGTVEGVVRVVHDPAFTDVEPDEIIVCATTDPSWASVLFLSAALVVDIGGKLSHAAVVAREVGIPCVINTLNGTRVLATGDRVRVDGNAGTVEILSRARPIS</sequence>
<name>A0ABR5F015_9ACTN</name>
<keyword evidence="3" id="KW-1185">Reference proteome</keyword>
<organism evidence="2 3">
    <name type="scientific">Protofrankia coriariae</name>
    <dbReference type="NCBI Taxonomy" id="1562887"/>
    <lineage>
        <taxon>Bacteria</taxon>
        <taxon>Bacillati</taxon>
        <taxon>Actinomycetota</taxon>
        <taxon>Actinomycetes</taxon>
        <taxon>Frankiales</taxon>
        <taxon>Frankiaceae</taxon>
        <taxon>Protofrankia</taxon>
    </lineage>
</organism>
<proteinExistence type="predicted"/>
<dbReference type="PANTHER" id="PTHR43615:SF1">
    <property type="entry name" value="PPDK_N DOMAIN-CONTAINING PROTEIN"/>
    <property type="match status" value="1"/>
</dbReference>